<evidence type="ECO:0000313" key="2">
    <source>
        <dbReference type="EMBL" id="RKP14158.1"/>
    </source>
</evidence>
<dbReference type="Pfam" id="PF13649">
    <property type="entry name" value="Methyltransf_25"/>
    <property type="match status" value="1"/>
</dbReference>
<dbReference type="SUPFAM" id="SSF53335">
    <property type="entry name" value="S-adenosyl-L-methionine-dependent methyltransferases"/>
    <property type="match status" value="1"/>
</dbReference>
<organism evidence="2 3">
    <name type="scientific">Piptocephalis cylindrospora</name>
    <dbReference type="NCBI Taxonomy" id="1907219"/>
    <lineage>
        <taxon>Eukaryota</taxon>
        <taxon>Fungi</taxon>
        <taxon>Fungi incertae sedis</taxon>
        <taxon>Zoopagomycota</taxon>
        <taxon>Zoopagomycotina</taxon>
        <taxon>Zoopagomycetes</taxon>
        <taxon>Zoopagales</taxon>
        <taxon>Piptocephalidaceae</taxon>
        <taxon>Piptocephalis</taxon>
    </lineage>
</organism>
<dbReference type="AlphaFoldDB" id="A0A4P9Y573"/>
<dbReference type="EMBL" id="KZ987876">
    <property type="protein sequence ID" value="RKP14158.1"/>
    <property type="molecule type" value="Genomic_DNA"/>
</dbReference>
<keyword evidence="2" id="KW-0489">Methyltransferase</keyword>
<feature type="domain" description="Methyltransferase" evidence="1">
    <location>
        <begin position="17"/>
        <end position="109"/>
    </location>
</feature>
<dbReference type="CDD" id="cd02440">
    <property type="entry name" value="AdoMet_MTases"/>
    <property type="match status" value="1"/>
</dbReference>
<dbReference type="OrthoDB" id="2013972at2759"/>
<keyword evidence="3" id="KW-1185">Reference proteome</keyword>
<reference evidence="3" key="1">
    <citation type="journal article" date="2018" name="Nat. Microbiol.">
        <title>Leveraging single-cell genomics to expand the fungal tree of life.</title>
        <authorList>
            <person name="Ahrendt S.R."/>
            <person name="Quandt C.A."/>
            <person name="Ciobanu D."/>
            <person name="Clum A."/>
            <person name="Salamov A."/>
            <person name="Andreopoulos B."/>
            <person name="Cheng J.F."/>
            <person name="Woyke T."/>
            <person name="Pelin A."/>
            <person name="Henrissat B."/>
            <person name="Reynolds N.K."/>
            <person name="Benny G.L."/>
            <person name="Smith M.E."/>
            <person name="James T.Y."/>
            <person name="Grigoriev I.V."/>
        </authorList>
    </citation>
    <scope>NUCLEOTIDE SEQUENCE [LARGE SCALE GENOMIC DNA]</scope>
</reference>
<sequence>MGGALVISPDPGPLEYILIVGMNSGVRLQELVKAYPHAHFLGVDVDLEQIRTAIQPNCRFHQMNDFTQPFPAKTGSVDLVTQHFMYLQIGLHAWRPLIQEYFRVLKPGGCIDMVEVDAVIIRGGDAVGKLNRLFERSIRAHGVPHRATRRIRPLLDDVGFVDTEVRIVSIPVGHWAGRMGISGMRLSFHHFSQFKESIFKSNPGLTLEELEDTLALAVVESNEHHAYRNVFVYTARKPFEEES</sequence>
<keyword evidence="2" id="KW-0808">Transferase</keyword>
<gene>
    <name evidence="2" type="ORF">BJ684DRAFT_19414</name>
</gene>
<dbReference type="InterPro" id="IPR029063">
    <property type="entry name" value="SAM-dependent_MTases_sf"/>
</dbReference>
<dbReference type="Gene3D" id="3.40.50.150">
    <property type="entry name" value="Vaccinia Virus protein VP39"/>
    <property type="match status" value="1"/>
</dbReference>
<dbReference type="GO" id="GO:0032259">
    <property type="term" value="P:methylation"/>
    <property type="evidence" value="ECO:0007669"/>
    <property type="project" value="UniProtKB-KW"/>
</dbReference>
<dbReference type="GO" id="GO:0008168">
    <property type="term" value="F:methyltransferase activity"/>
    <property type="evidence" value="ECO:0007669"/>
    <property type="project" value="UniProtKB-KW"/>
</dbReference>
<name>A0A4P9Y573_9FUNG</name>
<proteinExistence type="predicted"/>
<protein>
    <submittedName>
        <fullName evidence="2">S-adenosyl-L-methionine-dependent methyltransferase</fullName>
    </submittedName>
</protein>
<evidence type="ECO:0000313" key="3">
    <source>
        <dbReference type="Proteomes" id="UP000267251"/>
    </source>
</evidence>
<dbReference type="InterPro" id="IPR041698">
    <property type="entry name" value="Methyltransf_25"/>
</dbReference>
<accession>A0A4P9Y573</accession>
<evidence type="ECO:0000259" key="1">
    <source>
        <dbReference type="Pfam" id="PF13649"/>
    </source>
</evidence>
<dbReference type="Proteomes" id="UP000267251">
    <property type="component" value="Unassembled WGS sequence"/>
</dbReference>